<comment type="function">
    <text evidence="6">Bidirectionally degrades single-stranded DNA into large acid-insoluble oligonucleotides, which are then degraded further into small acid-soluble oligonucleotides.</text>
</comment>
<dbReference type="EMBL" id="FOVK01000001">
    <property type="protein sequence ID" value="SFN33242.1"/>
    <property type="molecule type" value="Genomic_DNA"/>
</dbReference>
<evidence type="ECO:0000313" key="9">
    <source>
        <dbReference type="Proteomes" id="UP000181899"/>
    </source>
</evidence>
<dbReference type="EC" id="3.1.11.6" evidence="6"/>
<gene>
    <name evidence="6" type="primary">xseB</name>
    <name evidence="8" type="ORF">SAMN04488695_101408</name>
</gene>
<dbReference type="AlphaFoldDB" id="A0A1I4Y573"/>
<keyword evidence="9" id="KW-1185">Reference proteome</keyword>
<evidence type="ECO:0000256" key="3">
    <source>
        <dbReference type="ARBA" id="ARBA00022722"/>
    </source>
</evidence>
<dbReference type="Gene3D" id="1.10.287.1040">
    <property type="entry name" value="Exonuclease VII, small subunit"/>
    <property type="match status" value="1"/>
</dbReference>
<evidence type="ECO:0000313" key="8">
    <source>
        <dbReference type="EMBL" id="SFN33242.1"/>
    </source>
</evidence>
<keyword evidence="4 6" id="KW-0378">Hydrolase</keyword>
<dbReference type="PIRSF" id="PIRSF006488">
    <property type="entry name" value="Exonuc_VII_S"/>
    <property type="match status" value="1"/>
</dbReference>
<proteinExistence type="inferred from homology"/>
<dbReference type="GO" id="GO:0006308">
    <property type="term" value="P:DNA catabolic process"/>
    <property type="evidence" value="ECO:0007669"/>
    <property type="project" value="UniProtKB-UniRule"/>
</dbReference>
<reference evidence="8 9" key="1">
    <citation type="submission" date="2016-10" db="EMBL/GenBank/DDBJ databases">
        <authorList>
            <person name="de Groot N.N."/>
        </authorList>
    </citation>
    <scope>NUCLEOTIDE SEQUENCE [LARGE SCALE GENOMIC DNA]</scope>
    <source>
        <strain evidence="8 9">ML2</strain>
    </source>
</reference>
<dbReference type="SUPFAM" id="SSF116842">
    <property type="entry name" value="XseB-like"/>
    <property type="match status" value="1"/>
</dbReference>
<dbReference type="PANTHER" id="PTHR34137">
    <property type="entry name" value="EXODEOXYRIBONUCLEASE 7 SMALL SUBUNIT"/>
    <property type="match status" value="1"/>
</dbReference>
<protein>
    <recommendedName>
        <fullName evidence="6">Exodeoxyribonuclease 7 small subunit</fullName>
        <ecNumber evidence="6">3.1.11.6</ecNumber>
    </recommendedName>
    <alternativeName>
        <fullName evidence="6">Exodeoxyribonuclease VII small subunit</fullName>
        <shortName evidence="6">Exonuclease VII small subunit</shortName>
    </alternativeName>
</protein>
<keyword evidence="7" id="KW-0175">Coiled coil</keyword>
<comment type="similarity">
    <text evidence="1 6">Belongs to the XseB family.</text>
</comment>
<dbReference type="RefSeq" id="WP_074909651.1">
    <property type="nucleotide sequence ID" value="NZ_FOVK01000001.1"/>
</dbReference>
<accession>A0A1I4Y573</accession>
<evidence type="ECO:0000256" key="6">
    <source>
        <dbReference type="HAMAP-Rule" id="MF_00337"/>
    </source>
</evidence>
<comment type="subunit">
    <text evidence="6">Heterooligomer composed of large and small subunits.</text>
</comment>
<keyword evidence="3 6" id="KW-0540">Nuclease</keyword>
<evidence type="ECO:0000256" key="7">
    <source>
        <dbReference type="SAM" id="Coils"/>
    </source>
</evidence>
<sequence>MAKKVKNYKELTEQLEEVLNELESGELSVEESMKKYEEGVSLTKELLQILEKAEAKVKMIQSDEETEF</sequence>
<dbReference type="GO" id="GO:0009318">
    <property type="term" value="C:exodeoxyribonuclease VII complex"/>
    <property type="evidence" value="ECO:0007669"/>
    <property type="project" value="UniProtKB-UniRule"/>
</dbReference>
<feature type="coiled-coil region" evidence="7">
    <location>
        <begin position="1"/>
        <end position="63"/>
    </location>
</feature>
<dbReference type="InterPro" id="IPR003761">
    <property type="entry name" value="Exonuc_VII_S"/>
</dbReference>
<evidence type="ECO:0000256" key="1">
    <source>
        <dbReference type="ARBA" id="ARBA00009998"/>
    </source>
</evidence>
<dbReference type="GO" id="GO:0005829">
    <property type="term" value="C:cytosol"/>
    <property type="evidence" value="ECO:0007669"/>
    <property type="project" value="TreeGrafter"/>
</dbReference>
<evidence type="ECO:0000256" key="5">
    <source>
        <dbReference type="ARBA" id="ARBA00022839"/>
    </source>
</evidence>
<keyword evidence="2 6" id="KW-0963">Cytoplasm</keyword>
<dbReference type="InterPro" id="IPR037004">
    <property type="entry name" value="Exonuc_VII_ssu_sf"/>
</dbReference>
<comment type="catalytic activity">
    <reaction evidence="6">
        <text>Exonucleolytic cleavage in either 5'- to 3'- or 3'- to 5'-direction to yield nucleoside 5'-phosphates.</text>
        <dbReference type="EC" id="3.1.11.6"/>
    </reaction>
</comment>
<comment type="subcellular location">
    <subcellularLocation>
        <location evidence="6">Cytoplasm</location>
    </subcellularLocation>
</comment>
<dbReference type="PANTHER" id="PTHR34137:SF1">
    <property type="entry name" value="EXODEOXYRIBONUCLEASE 7 SMALL SUBUNIT"/>
    <property type="match status" value="1"/>
</dbReference>
<evidence type="ECO:0000256" key="2">
    <source>
        <dbReference type="ARBA" id="ARBA00022490"/>
    </source>
</evidence>
<dbReference type="Pfam" id="PF02609">
    <property type="entry name" value="Exonuc_VII_S"/>
    <property type="match status" value="1"/>
</dbReference>
<dbReference type="eggNOG" id="ENOG502ZIWS">
    <property type="taxonomic scope" value="Bacteria"/>
</dbReference>
<dbReference type="GO" id="GO:0008855">
    <property type="term" value="F:exodeoxyribonuclease VII activity"/>
    <property type="evidence" value="ECO:0007669"/>
    <property type="project" value="UniProtKB-UniRule"/>
</dbReference>
<dbReference type="OrthoDB" id="9944258at2"/>
<keyword evidence="5 6" id="KW-0269">Exonuclease</keyword>
<organism evidence="8 9">
    <name type="scientific">Proteiniclasticum ruminis</name>
    <dbReference type="NCBI Taxonomy" id="398199"/>
    <lineage>
        <taxon>Bacteria</taxon>
        <taxon>Bacillati</taxon>
        <taxon>Bacillota</taxon>
        <taxon>Clostridia</taxon>
        <taxon>Eubacteriales</taxon>
        <taxon>Clostridiaceae</taxon>
        <taxon>Proteiniclasticum</taxon>
    </lineage>
</organism>
<evidence type="ECO:0000256" key="4">
    <source>
        <dbReference type="ARBA" id="ARBA00022801"/>
    </source>
</evidence>
<name>A0A1I4Y573_9CLOT</name>
<dbReference type="NCBIfam" id="TIGR01280">
    <property type="entry name" value="xseB"/>
    <property type="match status" value="1"/>
</dbReference>
<dbReference type="Proteomes" id="UP000181899">
    <property type="component" value="Unassembled WGS sequence"/>
</dbReference>
<dbReference type="HAMAP" id="MF_00337">
    <property type="entry name" value="Exonuc_7_S"/>
    <property type="match status" value="1"/>
</dbReference>